<dbReference type="CDD" id="cd15831">
    <property type="entry name" value="BTAD"/>
    <property type="match status" value="1"/>
</dbReference>
<protein>
    <submittedName>
        <fullName evidence="5">AAA family ATPase</fullName>
    </submittedName>
</protein>
<comment type="similarity">
    <text evidence="1">Belongs to the AfsR/DnrI/RedD regulatory family.</text>
</comment>
<dbReference type="InterPro" id="IPR036388">
    <property type="entry name" value="WH-like_DNA-bd_sf"/>
</dbReference>
<evidence type="ECO:0000313" key="6">
    <source>
        <dbReference type="Proteomes" id="UP000462055"/>
    </source>
</evidence>
<dbReference type="Gene3D" id="1.10.10.10">
    <property type="entry name" value="Winged helix-like DNA-binding domain superfamily/Winged helix DNA-binding domain"/>
    <property type="match status" value="1"/>
</dbReference>
<dbReference type="AlphaFoldDB" id="A0A6I4M248"/>
<dbReference type="InterPro" id="IPR001867">
    <property type="entry name" value="OmpR/PhoB-type_DNA-bd"/>
</dbReference>
<evidence type="ECO:0000256" key="3">
    <source>
        <dbReference type="PROSITE-ProRule" id="PRU01091"/>
    </source>
</evidence>
<dbReference type="EMBL" id="WBMS02000004">
    <property type="protein sequence ID" value="MWA00038.1"/>
    <property type="molecule type" value="Genomic_DNA"/>
</dbReference>
<dbReference type="PANTHER" id="PTHR47691:SF3">
    <property type="entry name" value="HTH-TYPE TRANSCRIPTIONAL REGULATOR RV0890C-RELATED"/>
    <property type="match status" value="1"/>
</dbReference>
<feature type="DNA-binding region" description="OmpR/PhoB-type" evidence="3">
    <location>
        <begin position="1"/>
        <end position="98"/>
    </location>
</feature>
<dbReference type="Pfam" id="PF13401">
    <property type="entry name" value="AAA_22"/>
    <property type="match status" value="1"/>
</dbReference>
<dbReference type="PRINTS" id="PR00364">
    <property type="entry name" value="DISEASERSIST"/>
</dbReference>
<dbReference type="RefSeq" id="WP_151592440.1">
    <property type="nucleotide sequence ID" value="NZ_WBMS02000004.1"/>
</dbReference>
<evidence type="ECO:0000259" key="4">
    <source>
        <dbReference type="PROSITE" id="PS51755"/>
    </source>
</evidence>
<sequence length="1070" mass="113905">MRIGILGPLEVHADGAPVEVGGARLRALLTLLALDPGALLPAERIIDALWEDGVPRGAPNALQSLVSRLRAAIGRAAVESRSGAYRLAVPRESVDAHAFEARVADARRAGDPAARAAGLREALALWRGPALADAAGLRFADAPAARLDALRRAALEERIDADLALGRHDEVIPELRALAAGDPLREPVTALLMRALYAAGHHAEALTRYEDAKRALADGLGVDPSPELAAVHLAVLRRDPSLAARPAAPAPAASRAEPPKGNLSAPLTSFIGRDADLERVGSLLAGARLVTLTGPGGAGKTRLSVEAARRYHAQAPAWLVELAPVTDPGEVPAAVLTALGLREAPQPMPGQRAAPSDPLDRVVTALSGRRMLLVLDNCEHLLDAAARLADRVLAGCPGVRVMATSREPLGITGETLWPVGPLEAPPPAATPHEALARPAVRLFADRAAAVAPGFAVTAANVAPVVRICRALDGIPLAIELAAARLRALTPAQVATRLDDRFRLLSAGSRTALPRHRTLRAVVEWSWDLLDEPERALCRRLAAFPGGATLETAEQVCAGAGLDRAAVMDALAALVDKSLVIVTGTDDEPRYRMLETIRAYGAERLAEAGEEHDVRRAHARCFVRLAEEAEPHLYRAEQLEWLRRLTAEHDNISAALRWTISAGDAATAVRFCAALGWYWFLHGELRDGADHLEDVLPLPGVPDDETTARALALGAMASLDNQLDGDRVLGWLNRARRLCAGRDPAALHPVLRLMLTSFDMYTVGWDDTTAPGVDGLLDDPDPWVRGLAYFIRGQIAHNFGWSGRVQEDCDRALAAFREAGDRWGLSFTLAAQAEIAGRDGDHHRSVALFEESLRLNAELGGGTAALVHVHMKLANALDLIGERERGEALLLAAVEGVEASRRPEEVAAVHYQLGEFARRSGDAAEARRRLARADELTRDIPGPPQFRAMVLCSRAQLDLATGALDEASARLDEAVRGAARARDHPILSYVLAGVAERARLLGDPERAAVLLGTADGLRGGPDLSLPDVLAIKAAVRGDLGEAAYTAAYDRGTARTFDDVVDEFGLERPPGG</sequence>
<dbReference type="Pfam" id="PF25872">
    <property type="entry name" value="HTH_77"/>
    <property type="match status" value="1"/>
</dbReference>
<keyword evidence="6" id="KW-1185">Reference proteome</keyword>
<dbReference type="SMART" id="SM01043">
    <property type="entry name" value="BTAD"/>
    <property type="match status" value="1"/>
</dbReference>
<comment type="caution">
    <text evidence="5">The sequence shown here is derived from an EMBL/GenBank/DDBJ whole genome shotgun (WGS) entry which is preliminary data.</text>
</comment>
<dbReference type="SUPFAM" id="SSF46894">
    <property type="entry name" value="C-terminal effector domain of the bipartite response regulators"/>
    <property type="match status" value="1"/>
</dbReference>
<dbReference type="InterPro" id="IPR027417">
    <property type="entry name" value="P-loop_NTPase"/>
</dbReference>
<dbReference type="Pfam" id="PF00486">
    <property type="entry name" value="Trans_reg_C"/>
    <property type="match status" value="1"/>
</dbReference>
<dbReference type="InterPro" id="IPR005158">
    <property type="entry name" value="BTAD"/>
</dbReference>
<dbReference type="Gene3D" id="3.40.50.300">
    <property type="entry name" value="P-loop containing nucleotide triphosphate hydrolases"/>
    <property type="match status" value="1"/>
</dbReference>
<dbReference type="PANTHER" id="PTHR47691">
    <property type="entry name" value="REGULATOR-RELATED"/>
    <property type="match status" value="1"/>
</dbReference>
<dbReference type="SUPFAM" id="SSF52540">
    <property type="entry name" value="P-loop containing nucleoside triphosphate hydrolases"/>
    <property type="match status" value="1"/>
</dbReference>
<dbReference type="PROSITE" id="PS51755">
    <property type="entry name" value="OMPR_PHOB"/>
    <property type="match status" value="1"/>
</dbReference>
<dbReference type="InterPro" id="IPR016032">
    <property type="entry name" value="Sig_transdc_resp-reg_C-effctor"/>
</dbReference>
<dbReference type="Pfam" id="PF03704">
    <property type="entry name" value="BTAD"/>
    <property type="match status" value="1"/>
</dbReference>
<dbReference type="GO" id="GO:0000160">
    <property type="term" value="P:phosphorelay signal transduction system"/>
    <property type="evidence" value="ECO:0007669"/>
    <property type="project" value="InterPro"/>
</dbReference>
<evidence type="ECO:0000256" key="2">
    <source>
        <dbReference type="ARBA" id="ARBA00023125"/>
    </source>
</evidence>
<dbReference type="GO" id="GO:0016887">
    <property type="term" value="F:ATP hydrolysis activity"/>
    <property type="evidence" value="ECO:0007669"/>
    <property type="project" value="InterPro"/>
</dbReference>
<reference evidence="5" key="1">
    <citation type="submission" date="2019-12" db="EMBL/GenBank/DDBJ databases">
        <title>Actinomadura physcomitrii sp. nov., a novel actinomycete isolated from moss [Physcomitrium sphaericum (Ludw) Fuernr].</title>
        <authorList>
            <person name="Zhuang X."/>
        </authorList>
    </citation>
    <scope>NUCLEOTIDE SEQUENCE [LARGE SCALE GENOMIC DNA]</scope>
    <source>
        <strain evidence="5">LD22</strain>
    </source>
</reference>
<dbReference type="InterPro" id="IPR011990">
    <property type="entry name" value="TPR-like_helical_dom_sf"/>
</dbReference>
<evidence type="ECO:0000313" key="5">
    <source>
        <dbReference type="EMBL" id="MWA00038.1"/>
    </source>
</evidence>
<proteinExistence type="inferred from homology"/>
<dbReference type="InterPro" id="IPR058852">
    <property type="entry name" value="HTH_77"/>
</dbReference>
<dbReference type="InterPro" id="IPR049945">
    <property type="entry name" value="AAA_22"/>
</dbReference>
<dbReference type="Proteomes" id="UP000462055">
    <property type="component" value="Unassembled WGS sequence"/>
</dbReference>
<feature type="domain" description="OmpR/PhoB-type" evidence="4">
    <location>
        <begin position="1"/>
        <end position="98"/>
    </location>
</feature>
<accession>A0A6I4M248</accession>
<evidence type="ECO:0000256" key="1">
    <source>
        <dbReference type="ARBA" id="ARBA00005820"/>
    </source>
</evidence>
<gene>
    <name evidence="5" type="ORF">F8568_006540</name>
</gene>
<dbReference type="SMART" id="SM00862">
    <property type="entry name" value="Trans_reg_C"/>
    <property type="match status" value="1"/>
</dbReference>
<name>A0A6I4M248_9ACTN</name>
<dbReference type="GO" id="GO:0003677">
    <property type="term" value="F:DNA binding"/>
    <property type="evidence" value="ECO:0007669"/>
    <property type="project" value="UniProtKB-UniRule"/>
</dbReference>
<dbReference type="Gene3D" id="1.25.40.10">
    <property type="entry name" value="Tetratricopeptide repeat domain"/>
    <property type="match status" value="2"/>
</dbReference>
<dbReference type="GO" id="GO:0006355">
    <property type="term" value="P:regulation of DNA-templated transcription"/>
    <property type="evidence" value="ECO:0007669"/>
    <property type="project" value="InterPro"/>
</dbReference>
<dbReference type="SUPFAM" id="SSF48452">
    <property type="entry name" value="TPR-like"/>
    <property type="match status" value="2"/>
</dbReference>
<keyword evidence="2 3" id="KW-0238">DNA-binding</keyword>
<organism evidence="5 6">
    <name type="scientific">Actinomadura physcomitrii</name>
    <dbReference type="NCBI Taxonomy" id="2650748"/>
    <lineage>
        <taxon>Bacteria</taxon>
        <taxon>Bacillati</taxon>
        <taxon>Actinomycetota</taxon>
        <taxon>Actinomycetes</taxon>
        <taxon>Streptosporangiales</taxon>
        <taxon>Thermomonosporaceae</taxon>
        <taxon>Actinomadura</taxon>
    </lineage>
</organism>